<dbReference type="Gene3D" id="3.40.30.10">
    <property type="entry name" value="Glutaredoxin"/>
    <property type="match status" value="1"/>
</dbReference>
<evidence type="ECO:0000259" key="11">
    <source>
        <dbReference type="Pfam" id="PF00462"/>
    </source>
</evidence>
<dbReference type="AlphaFoldDB" id="A0ABD1ERJ7"/>
<name>A0ABD1ERJ7_HYPHA</name>
<gene>
    <name evidence="12" type="ORF">ABEB36_008620</name>
</gene>
<comment type="function">
    <text evidence="1">Has a glutathione-disulfide oxidoreductase activity in the presence of NADPH and glutathione reductase. Reduces low molecular weight disulfides and proteins.</text>
</comment>
<feature type="domain" description="Glutaredoxin" evidence="11">
    <location>
        <begin position="50"/>
        <end position="112"/>
    </location>
</feature>
<comment type="function">
    <text evidence="8">Glutathione-dependent oxidoreductase that facilitates the maintenance of mitochondrial redox homeostasis upon induction of apoptosis by oxidative stress. Involved in response to hydrogen peroxide and regulation of apoptosis caused by oxidative stress. Acts as a very efficient catalyst of monothiol reactions because of its high affinity for protein glutathione-mixed disulfides. Can receive electrons not only from glutathione (GSH), but also from thioredoxin reductase supporting both monothiol and dithiol reactions. Efficiently catalyzes both glutathionylation and deglutathionylation of mitochondrial complex I, which in turn regulates the superoxide production by the complex. Overexpression decreases the susceptibility to apoptosis and prevents loss of cardiolipin and cytochrome c release.</text>
</comment>
<keyword evidence="5" id="KW-1015">Disulfide bond</keyword>
<proteinExistence type="inferred from homology"/>
<evidence type="ECO:0000256" key="3">
    <source>
        <dbReference type="ARBA" id="ARBA00022448"/>
    </source>
</evidence>
<evidence type="ECO:0000256" key="6">
    <source>
        <dbReference type="ARBA" id="ARBA00023206"/>
    </source>
</evidence>
<keyword evidence="6" id="KW-0318">Glutathionylation</keyword>
<evidence type="ECO:0000256" key="2">
    <source>
        <dbReference type="ARBA" id="ARBA00007787"/>
    </source>
</evidence>
<evidence type="ECO:0000256" key="4">
    <source>
        <dbReference type="ARBA" id="ARBA00022982"/>
    </source>
</evidence>
<protein>
    <recommendedName>
        <fullName evidence="10">Glutaredoxin-2, mitochondrial</fullName>
    </recommendedName>
</protein>
<evidence type="ECO:0000313" key="12">
    <source>
        <dbReference type="EMBL" id="KAL1497707.1"/>
    </source>
</evidence>
<keyword evidence="13" id="KW-1185">Reference proteome</keyword>
<reference evidence="12 13" key="1">
    <citation type="submission" date="2024-05" db="EMBL/GenBank/DDBJ databases">
        <title>Genetic variation in Jamaican populations of the coffee berry borer (Hypothenemus hampei).</title>
        <authorList>
            <person name="Errbii M."/>
            <person name="Myrie A."/>
        </authorList>
    </citation>
    <scope>NUCLEOTIDE SEQUENCE [LARGE SCALE GENOMIC DNA]</scope>
    <source>
        <strain evidence="12">JA-Hopewell-2020-01-JO</strain>
        <tissue evidence="12">Whole body</tissue>
    </source>
</reference>
<dbReference type="PROSITE" id="PS51354">
    <property type="entry name" value="GLUTAREDOXIN_2"/>
    <property type="match status" value="1"/>
</dbReference>
<keyword evidence="4" id="KW-0249">Electron transport</keyword>
<keyword evidence="7" id="KW-0676">Redox-active center</keyword>
<dbReference type="SUPFAM" id="SSF52833">
    <property type="entry name" value="Thioredoxin-like"/>
    <property type="match status" value="1"/>
</dbReference>
<dbReference type="InterPro" id="IPR011767">
    <property type="entry name" value="GLR_AS"/>
</dbReference>
<evidence type="ECO:0000256" key="7">
    <source>
        <dbReference type="ARBA" id="ARBA00023284"/>
    </source>
</evidence>
<comment type="similarity">
    <text evidence="2">Belongs to the glutaredoxin family.</text>
</comment>
<dbReference type="PANTHER" id="PTHR45694:SF5">
    <property type="entry name" value="GLUTAREDOXIN 2"/>
    <property type="match status" value="1"/>
</dbReference>
<dbReference type="InterPro" id="IPR036249">
    <property type="entry name" value="Thioredoxin-like_sf"/>
</dbReference>
<dbReference type="InterPro" id="IPR002109">
    <property type="entry name" value="Glutaredoxin"/>
</dbReference>
<keyword evidence="3" id="KW-0813">Transport</keyword>
<evidence type="ECO:0000256" key="1">
    <source>
        <dbReference type="ARBA" id="ARBA00002549"/>
    </source>
</evidence>
<dbReference type="PANTHER" id="PTHR45694">
    <property type="entry name" value="GLUTAREDOXIN 2"/>
    <property type="match status" value="1"/>
</dbReference>
<dbReference type="Pfam" id="PF00462">
    <property type="entry name" value="Glutaredoxin"/>
    <property type="match status" value="1"/>
</dbReference>
<evidence type="ECO:0000256" key="10">
    <source>
        <dbReference type="ARBA" id="ARBA00039819"/>
    </source>
</evidence>
<comment type="subunit">
    <text evidence="9">Monomer; active form. Homodimer; inactive form. The homodimer is probably linked by 1 2Fe-2S cluster.</text>
</comment>
<evidence type="ECO:0000256" key="9">
    <source>
        <dbReference type="ARBA" id="ARBA00038558"/>
    </source>
</evidence>
<dbReference type="InterPro" id="IPR011899">
    <property type="entry name" value="Glutaredoxin_euk/vir"/>
</dbReference>
<evidence type="ECO:0000256" key="5">
    <source>
        <dbReference type="ARBA" id="ARBA00023157"/>
    </source>
</evidence>
<dbReference type="NCBIfam" id="TIGR02180">
    <property type="entry name" value="GRX_euk"/>
    <property type="match status" value="1"/>
</dbReference>
<dbReference type="FunFam" id="3.40.30.10:FF:000026">
    <property type="entry name" value="Glutaredoxin 2"/>
    <property type="match status" value="1"/>
</dbReference>
<evidence type="ECO:0000313" key="13">
    <source>
        <dbReference type="Proteomes" id="UP001566132"/>
    </source>
</evidence>
<accession>A0ABD1ERJ7</accession>
<organism evidence="12 13">
    <name type="scientific">Hypothenemus hampei</name>
    <name type="common">Coffee berry borer</name>
    <dbReference type="NCBI Taxonomy" id="57062"/>
    <lineage>
        <taxon>Eukaryota</taxon>
        <taxon>Metazoa</taxon>
        <taxon>Ecdysozoa</taxon>
        <taxon>Arthropoda</taxon>
        <taxon>Hexapoda</taxon>
        <taxon>Insecta</taxon>
        <taxon>Pterygota</taxon>
        <taxon>Neoptera</taxon>
        <taxon>Endopterygota</taxon>
        <taxon>Coleoptera</taxon>
        <taxon>Polyphaga</taxon>
        <taxon>Cucujiformia</taxon>
        <taxon>Curculionidae</taxon>
        <taxon>Scolytinae</taxon>
        <taxon>Hypothenemus</taxon>
    </lineage>
</organism>
<dbReference type="EMBL" id="JBDJPC010000006">
    <property type="protein sequence ID" value="KAL1497707.1"/>
    <property type="molecule type" value="Genomic_DNA"/>
</dbReference>
<sequence>MSQIFQSAYWGLVDFIGFFTRKWAFFRSKAVDMSSPKVAEVKNIIGSGKVVIFSKTYCPYCKLAKEVFDKIKEKYTTVELDLRDDGEEIQGILGEITGARTVPRVFVNGKFVGGGSDVKSLYEKGELQTLVAA</sequence>
<evidence type="ECO:0000256" key="8">
    <source>
        <dbReference type="ARBA" id="ARBA00037470"/>
    </source>
</evidence>
<dbReference type="Proteomes" id="UP001566132">
    <property type="component" value="Unassembled WGS sequence"/>
</dbReference>
<dbReference type="PROSITE" id="PS00195">
    <property type="entry name" value="GLUTAREDOXIN_1"/>
    <property type="match status" value="1"/>
</dbReference>
<comment type="caution">
    <text evidence="12">The sequence shown here is derived from an EMBL/GenBank/DDBJ whole genome shotgun (WGS) entry which is preliminary data.</text>
</comment>
<dbReference type="CDD" id="cd03419">
    <property type="entry name" value="GRX_GRXh_1_2_like"/>
    <property type="match status" value="1"/>
</dbReference>
<dbReference type="PRINTS" id="PR00160">
    <property type="entry name" value="GLUTAREDOXIN"/>
</dbReference>
<dbReference type="InterPro" id="IPR014025">
    <property type="entry name" value="Glutaredoxin_subgr"/>
</dbReference>